<name>A0ABS9L0U8_9BACT</name>
<dbReference type="RefSeq" id="WP_237877477.1">
    <property type="nucleotide sequence ID" value="NZ_JAKLTR010000044.1"/>
</dbReference>
<organism evidence="1 2">
    <name type="scientific">Terrimonas ginsenosidimutans</name>
    <dbReference type="NCBI Taxonomy" id="2908004"/>
    <lineage>
        <taxon>Bacteria</taxon>
        <taxon>Pseudomonadati</taxon>
        <taxon>Bacteroidota</taxon>
        <taxon>Chitinophagia</taxon>
        <taxon>Chitinophagales</taxon>
        <taxon>Chitinophagaceae</taxon>
        <taxon>Terrimonas</taxon>
    </lineage>
</organism>
<dbReference type="Proteomes" id="UP001165367">
    <property type="component" value="Unassembled WGS sequence"/>
</dbReference>
<comment type="caution">
    <text evidence="1">The sequence shown here is derived from an EMBL/GenBank/DDBJ whole genome shotgun (WGS) entry which is preliminary data.</text>
</comment>
<protein>
    <submittedName>
        <fullName evidence="1">Uncharacterized protein</fullName>
    </submittedName>
</protein>
<keyword evidence="2" id="KW-1185">Reference proteome</keyword>
<accession>A0ABS9L0U8</accession>
<proteinExistence type="predicted"/>
<sequence>MSQIDFFVCNSERRDLLSLCLGNGLTLIPDMHYQDNSYMSIKDFDGLELYNDNSPKFYLTSQKFTFYPFKIDSVINSGRLIYYIVQRQGGPYIDFFTPVLGEVNNNIIGPGFVGIFPFYYNGLQKIHPNQEFIKAYKELVIAIKKISVKVTLGRRTFWIGKETVDLVKRGKVRLLPISGVDIATLI</sequence>
<gene>
    <name evidence="1" type="ORF">LZZ85_28180</name>
</gene>
<evidence type="ECO:0000313" key="2">
    <source>
        <dbReference type="Proteomes" id="UP001165367"/>
    </source>
</evidence>
<reference evidence="1" key="1">
    <citation type="submission" date="2022-01" db="EMBL/GenBank/DDBJ databases">
        <authorList>
            <person name="Jo J.-H."/>
            <person name="Im W.-T."/>
        </authorList>
    </citation>
    <scope>NUCLEOTIDE SEQUENCE</scope>
    <source>
        <strain evidence="1">NA20</strain>
    </source>
</reference>
<dbReference type="EMBL" id="JAKLTR010000044">
    <property type="protein sequence ID" value="MCG2618206.1"/>
    <property type="molecule type" value="Genomic_DNA"/>
</dbReference>
<evidence type="ECO:0000313" key="1">
    <source>
        <dbReference type="EMBL" id="MCG2618206.1"/>
    </source>
</evidence>